<dbReference type="AlphaFoldDB" id="A0A7W9Z082"/>
<comment type="caution">
    <text evidence="1">The sequence shown here is derived from an EMBL/GenBank/DDBJ whole genome shotgun (WGS) entry which is preliminary data.</text>
</comment>
<reference evidence="1 2" key="1">
    <citation type="submission" date="2020-08" db="EMBL/GenBank/DDBJ databases">
        <title>Genomic Encyclopedia of Type Strains, Phase IV (KMG-IV): sequencing the most valuable type-strain genomes for metagenomic binning, comparative biology and taxonomic classification.</title>
        <authorList>
            <person name="Goeker M."/>
        </authorList>
    </citation>
    <scope>NUCLEOTIDE SEQUENCE [LARGE SCALE GENOMIC DNA]</scope>
    <source>
        <strain evidence="1 2">DSM 102134</strain>
    </source>
</reference>
<evidence type="ECO:0000313" key="2">
    <source>
        <dbReference type="Proteomes" id="UP000535501"/>
    </source>
</evidence>
<keyword evidence="2" id="KW-1185">Reference proteome</keyword>
<accession>A0A7W9Z082</accession>
<proteinExistence type="predicted"/>
<protein>
    <submittedName>
        <fullName evidence="1">Uncharacterized protein</fullName>
    </submittedName>
</protein>
<gene>
    <name evidence="1" type="ORF">HNQ75_003653</name>
</gene>
<organism evidence="1 2">
    <name type="scientific">Pseudorhizobium flavum</name>
    <dbReference type="NCBI Taxonomy" id="1335061"/>
    <lineage>
        <taxon>Bacteria</taxon>
        <taxon>Pseudomonadati</taxon>
        <taxon>Pseudomonadota</taxon>
        <taxon>Alphaproteobacteria</taxon>
        <taxon>Hyphomicrobiales</taxon>
        <taxon>Rhizobiaceae</taxon>
        <taxon>Rhizobium/Agrobacterium group</taxon>
        <taxon>Pseudorhizobium</taxon>
    </lineage>
</organism>
<dbReference type="RefSeq" id="WP_172977873.1">
    <property type="nucleotide sequence ID" value="NZ_JACHEJ010000011.1"/>
</dbReference>
<dbReference type="Proteomes" id="UP000535501">
    <property type="component" value="Unassembled WGS sequence"/>
</dbReference>
<evidence type="ECO:0000313" key="1">
    <source>
        <dbReference type="EMBL" id="MBB6181665.1"/>
    </source>
</evidence>
<sequence length="50" mass="5779">MRSEIRLHMALGGQQTEDFLLSLQDGSSKIVVNPTRAARWRTAFLYRIPF</sequence>
<name>A0A7W9Z082_9HYPH</name>
<dbReference type="EMBL" id="JACHEJ010000011">
    <property type="protein sequence ID" value="MBB6181665.1"/>
    <property type="molecule type" value="Genomic_DNA"/>
</dbReference>